<evidence type="ECO:0000313" key="1">
    <source>
        <dbReference type="EMBL" id="GEP69027.1"/>
    </source>
</evidence>
<accession>A0A512PCU5</accession>
<keyword evidence="2" id="KW-1185">Reference proteome</keyword>
<name>A0A512PCU5_9CELL</name>
<dbReference type="AlphaFoldDB" id="A0A512PCU5"/>
<reference evidence="1 2" key="1">
    <citation type="submission" date="2019-07" db="EMBL/GenBank/DDBJ databases">
        <title>Whole genome shotgun sequence of Cellulomonas soli NBRC 109434.</title>
        <authorList>
            <person name="Hosoyama A."/>
            <person name="Uohara A."/>
            <person name="Ohji S."/>
            <person name="Ichikawa N."/>
        </authorList>
    </citation>
    <scope>NUCLEOTIDE SEQUENCE [LARGE SCALE GENOMIC DNA]</scope>
    <source>
        <strain evidence="1 2">NBRC 109434</strain>
    </source>
</reference>
<evidence type="ECO:0000313" key="2">
    <source>
        <dbReference type="Proteomes" id="UP000321798"/>
    </source>
</evidence>
<dbReference type="EMBL" id="BKAL01000005">
    <property type="protein sequence ID" value="GEP69027.1"/>
    <property type="molecule type" value="Genomic_DNA"/>
</dbReference>
<dbReference type="OrthoDB" id="9950370at2"/>
<sequence>MDAARAHVGRVPDDTVREWMSRNASVIRSLRCVLVSSMDSDRDVGRMTWAASRRADDSTWATSMSPLVLSGRSVLELLRDPSLFTGFDEIWVPSRLPVARPPDDAYLVAPRALDVESPLPISAWLATSRCRLGVGDGDGLNYAVSDERLGARLGLT</sequence>
<dbReference type="Proteomes" id="UP000321798">
    <property type="component" value="Unassembled WGS sequence"/>
</dbReference>
<proteinExistence type="predicted"/>
<gene>
    <name evidence="1" type="ORF">CSO01_17420</name>
</gene>
<dbReference type="RefSeq" id="WP_146952793.1">
    <property type="nucleotide sequence ID" value="NZ_BAABBJ010000003.1"/>
</dbReference>
<protein>
    <submittedName>
        <fullName evidence="1">Uncharacterized protein</fullName>
    </submittedName>
</protein>
<comment type="caution">
    <text evidence="1">The sequence shown here is derived from an EMBL/GenBank/DDBJ whole genome shotgun (WGS) entry which is preliminary data.</text>
</comment>
<organism evidence="1 2">
    <name type="scientific">Cellulomonas soli</name>
    <dbReference type="NCBI Taxonomy" id="931535"/>
    <lineage>
        <taxon>Bacteria</taxon>
        <taxon>Bacillati</taxon>
        <taxon>Actinomycetota</taxon>
        <taxon>Actinomycetes</taxon>
        <taxon>Micrococcales</taxon>
        <taxon>Cellulomonadaceae</taxon>
        <taxon>Cellulomonas</taxon>
    </lineage>
</organism>